<evidence type="ECO:0000313" key="7">
    <source>
        <dbReference type="Proteomes" id="UP000642180"/>
    </source>
</evidence>
<dbReference type="GO" id="GO:0005829">
    <property type="term" value="C:cytosol"/>
    <property type="evidence" value="ECO:0007669"/>
    <property type="project" value="TreeGrafter"/>
</dbReference>
<name>A0A8J3ARP0_9BURK</name>
<dbReference type="Proteomes" id="UP000642180">
    <property type="component" value="Unassembled WGS sequence"/>
</dbReference>
<evidence type="ECO:0000256" key="3">
    <source>
        <dbReference type="ARBA" id="ARBA00015716"/>
    </source>
</evidence>
<dbReference type="EMBL" id="BMDI01000001">
    <property type="protein sequence ID" value="GGI17550.1"/>
    <property type="molecule type" value="Genomic_DNA"/>
</dbReference>
<evidence type="ECO:0000256" key="4">
    <source>
        <dbReference type="ARBA" id="ARBA00022517"/>
    </source>
</evidence>
<dbReference type="RefSeq" id="WP_188380117.1">
    <property type="nucleotide sequence ID" value="NZ_BMDI01000001.1"/>
</dbReference>
<keyword evidence="4" id="KW-0690">Ribosome biogenesis</keyword>
<dbReference type="PANTHER" id="PTHR38099">
    <property type="entry name" value="LARGE RIBOSOMAL RNA SUBUNIT ACCUMULATION PROTEIN YCED"/>
    <property type="match status" value="1"/>
</dbReference>
<dbReference type="InterPro" id="IPR039255">
    <property type="entry name" value="YceD_bac"/>
</dbReference>
<organism evidence="6 7">
    <name type="scientific">Oxalicibacterium faecigallinarum</name>
    <dbReference type="NCBI Taxonomy" id="573741"/>
    <lineage>
        <taxon>Bacteria</taxon>
        <taxon>Pseudomonadati</taxon>
        <taxon>Pseudomonadota</taxon>
        <taxon>Betaproteobacteria</taxon>
        <taxon>Burkholderiales</taxon>
        <taxon>Oxalobacteraceae</taxon>
        <taxon>Oxalicibacterium</taxon>
    </lineage>
</organism>
<dbReference type="PANTHER" id="PTHR38099:SF1">
    <property type="entry name" value="LARGE RIBOSOMAL RNA SUBUNIT ACCUMULATION PROTEIN YCED"/>
    <property type="match status" value="1"/>
</dbReference>
<accession>A0A8J3ARP0</accession>
<protein>
    <recommendedName>
        <fullName evidence="3">Large ribosomal RNA subunit accumulation protein YceD</fullName>
    </recommendedName>
    <alternativeName>
        <fullName evidence="5">23S rRNA accumulation protein YceD</fullName>
    </alternativeName>
</protein>
<evidence type="ECO:0000256" key="1">
    <source>
        <dbReference type="ARBA" id="ARBA00002868"/>
    </source>
</evidence>
<reference evidence="7" key="1">
    <citation type="journal article" date="2019" name="Int. J. Syst. Evol. Microbiol.">
        <title>The Global Catalogue of Microorganisms (GCM) 10K type strain sequencing project: providing services to taxonomists for standard genome sequencing and annotation.</title>
        <authorList>
            <consortium name="The Broad Institute Genomics Platform"/>
            <consortium name="The Broad Institute Genome Sequencing Center for Infectious Disease"/>
            <person name="Wu L."/>
            <person name="Ma J."/>
        </authorList>
    </citation>
    <scope>NUCLEOTIDE SEQUENCE [LARGE SCALE GENOMIC DNA]</scope>
    <source>
        <strain evidence="7">CCM 2767</strain>
    </source>
</reference>
<keyword evidence="7" id="KW-1185">Reference proteome</keyword>
<comment type="caution">
    <text evidence="6">The sequence shown here is derived from an EMBL/GenBank/DDBJ whole genome shotgun (WGS) entry which is preliminary data.</text>
</comment>
<comment type="function">
    <text evidence="1">Plays a role in synthesis, processing and/or stability of 23S rRNA.</text>
</comment>
<gene>
    <name evidence="6" type="ORF">GCM10008066_09540</name>
</gene>
<evidence type="ECO:0000256" key="5">
    <source>
        <dbReference type="ARBA" id="ARBA00031841"/>
    </source>
</evidence>
<dbReference type="InterPro" id="IPR003772">
    <property type="entry name" value="YceD"/>
</dbReference>
<dbReference type="Pfam" id="PF02620">
    <property type="entry name" value="YceD"/>
    <property type="match status" value="1"/>
</dbReference>
<dbReference type="GO" id="GO:0042254">
    <property type="term" value="P:ribosome biogenesis"/>
    <property type="evidence" value="ECO:0007669"/>
    <property type="project" value="UniProtKB-KW"/>
</dbReference>
<sequence length="167" mass="18359">MSASVIDVFEFCRHAEQRDGVLSGQDLPRLLEESADKNQVPTVSWSLQGGVNQYGHPQIAMQVSGKTTLVCQRCMKPLDYVFESAQMLVLAKSDAQADEIEALLDDESVDVIVGDKAMKIADLIEDEALLSLPSSPRHEICPDQNATAFLEEVKKPSPFDVLKGLKQ</sequence>
<evidence type="ECO:0000313" key="6">
    <source>
        <dbReference type="EMBL" id="GGI17550.1"/>
    </source>
</evidence>
<proteinExistence type="inferred from homology"/>
<comment type="similarity">
    <text evidence="2">Belongs to the DUF177 domain family.</text>
</comment>
<evidence type="ECO:0000256" key="2">
    <source>
        <dbReference type="ARBA" id="ARBA00010740"/>
    </source>
</evidence>
<dbReference type="AlphaFoldDB" id="A0A8J3ARP0"/>